<keyword evidence="2" id="KW-1185">Reference proteome</keyword>
<dbReference type="RefSeq" id="WP_203937088.1">
    <property type="nucleotide sequence ID" value="NZ_BAAAGJ010000005.1"/>
</dbReference>
<dbReference type="Pfam" id="PF20062">
    <property type="entry name" value="DUF6461"/>
    <property type="match status" value="1"/>
</dbReference>
<reference evidence="1" key="1">
    <citation type="submission" date="2021-01" db="EMBL/GenBank/DDBJ databases">
        <title>Whole genome shotgun sequence of Spirilliplanes yamanashiensis NBRC 15828.</title>
        <authorList>
            <person name="Komaki H."/>
            <person name="Tamura T."/>
        </authorList>
    </citation>
    <scope>NUCLEOTIDE SEQUENCE</scope>
    <source>
        <strain evidence="1">NBRC 15828</strain>
    </source>
</reference>
<dbReference type="Proteomes" id="UP000652013">
    <property type="component" value="Unassembled WGS sequence"/>
</dbReference>
<proteinExistence type="predicted"/>
<organism evidence="1 2">
    <name type="scientific">Spirilliplanes yamanashiensis</name>
    <dbReference type="NCBI Taxonomy" id="42233"/>
    <lineage>
        <taxon>Bacteria</taxon>
        <taxon>Bacillati</taxon>
        <taxon>Actinomycetota</taxon>
        <taxon>Actinomycetes</taxon>
        <taxon>Micromonosporales</taxon>
        <taxon>Micromonosporaceae</taxon>
        <taxon>Spirilliplanes</taxon>
    </lineage>
</organism>
<dbReference type="EMBL" id="BOOY01000006">
    <property type="protein sequence ID" value="GIJ01756.1"/>
    <property type="molecule type" value="Genomic_DNA"/>
</dbReference>
<protein>
    <submittedName>
        <fullName evidence="1">Uncharacterized protein</fullName>
    </submittedName>
</protein>
<comment type="caution">
    <text evidence="1">The sequence shown here is derived from an EMBL/GenBank/DDBJ whole genome shotgun (WGS) entry which is preliminary data.</text>
</comment>
<evidence type="ECO:0000313" key="1">
    <source>
        <dbReference type="EMBL" id="GIJ01756.1"/>
    </source>
</evidence>
<accession>A0A8J3Y4S8</accession>
<gene>
    <name evidence="1" type="ORF">Sya03_11080</name>
</gene>
<dbReference type="InterPro" id="IPR045592">
    <property type="entry name" value="DUF6461"/>
</dbReference>
<evidence type="ECO:0000313" key="2">
    <source>
        <dbReference type="Proteomes" id="UP000652013"/>
    </source>
</evidence>
<sequence length="363" mass="38635">MDLAGATSLVNELDEICTLIFVRGVDEVEALGLIGAYPDTVAPRTGDDLRELIDDFDAGYPTMAAAVRIGDWTVLVQPNGFEAADDQLVRHISTGTEVLAVLRHDYASPRVTHAVDGVTRLSFDPGYPDVDLMDGAEVDAVLPLLREFGFRDPEQSGDEGQDDHTTSAARAILLAQRLTGVRLQAGLLEQPRLSAQFEPWFARPHGEPLLGDEYVPESVELAEAARSADAGTQRTVAVAEIRRMAAALGIDGTPGLPDVLDAAGRGIGVTITADSPLGTHIRAWLTAAQRAGMSLNDTPNQDALTDEERNLANAYGWFVHALGGVLDPDPGRAVLAALHPLGADIYGGPELRRATINALRSSP</sequence>
<name>A0A8J3Y4S8_9ACTN</name>
<dbReference type="AlphaFoldDB" id="A0A8J3Y4S8"/>